<evidence type="ECO:0000259" key="1">
    <source>
        <dbReference type="PROSITE" id="PS50878"/>
    </source>
</evidence>
<dbReference type="Proteomes" id="UP001151760">
    <property type="component" value="Unassembled WGS sequence"/>
</dbReference>
<dbReference type="GO" id="GO:0003964">
    <property type="term" value="F:RNA-directed DNA polymerase activity"/>
    <property type="evidence" value="ECO:0007669"/>
    <property type="project" value="UniProtKB-KW"/>
</dbReference>
<dbReference type="PANTHER" id="PTHR24559">
    <property type="entry name" value="TRANSPOSON TY3-I GAG-POL POLYPROTEIN"/>
    <property type="match status" value="1"/>
</dbReference>
<dbReference type="EMBL" id="BQNB010021535">
    <property type="protein sequence ID" value="GJU07396.1"/>
    <property type="molecule type" value="Genomic_DNA"/>
</dbReference>
<organism evidence="2 3">
    <name type="scientific">Tanacetum coccineum</name>
    <dbReference type="NCBI Taxonomy" id="301880"/>
    <lineage>
        <taxon>Eukaryota</taxon>
        <taxon>Viridiplantae</taxon>
        <taxon>Streptophyta</taxon>
        <taxon>Embryophyta</taxon>
        <taxon>Tracheophyta</taxon>
        <taxon>Spermatophyta</taxon>
        <taxon>Magnoliopsida</taxon>
        <taxon>eudicotyledons</taxon>
        <taxon>Gunneridae</taxon>
        <taxon>Pentapetalae</taxon>
        <taxon>asterids</taxon>
        <taxon>campanulids</taxon>
        <taxon>Asterales</taxon>
        <taxon>Asteraceae</taxon>
        <taxon>Asteroideae</taxon>
        <taxon>Anthemideae</taxon>
        <taxon>Anthemidinae</taxon>
        <taxon>Tanacetum</taxon>
    </lineage>
</organism>
<dbReference type="InterPro" id="IPR043128">
    <property type="entry name" value="Rev_trsase/Diguanyl_cyclase"/>
</dbReference>
<dbReference type="SUPFAM" id="SSF56672">
    <property type="entry name" value="DNA/RNA polymerases"/>
    <property type="match status" value="1"/>
</dbReference>
<keyword evidence="2" id="KW-0548">Nucleotidyltransferase</keyword>
<dbReference type="PROSITE" id="PS50878">
    <property type="entry name" value="RT_POL"/>
    <property type="match status" value="1"/>
</dbReference>
<comment type="caution">
    <text evidence="2">The sequence shown here is derived from an EMBL/GenBank/DDBJ whole genome shotgun (WGS) entry which is preliminary data.</text>
</comment>
<dbReference type="PANTHER" id="PTHR24559:SF444">
    <property type="entry name" value="REVERSE TRANSCRIPTASE DOMAIN-CONTAINING PROTEIN"/>
    <property type="match status" value="1"/>
</dbReference>
<gene>
    <name evidence="2" type="ORF">Tco_1123826</name>
</gene>
<evidence type="ECO:0000313" key="3">
    <source>
        <dbReference type="Proteomes" id="UP001151760"/>
    </source>
</evidence>
<protein>
    <submittedName>
        <fullName evidence="2">Reverse transcriptase domain-containing protein</fullName>
    </submittedName>
</protein>
<keyword evidence="3" id="KW-1185">Reference proteome</keyword>
<feature type="domain" description="Reverse transcriptase" evidence="1">
    <location>
        <begin position="89"/>
        <end position="297"/>
    </location>
</feature>
<reference evidence="2" key="2">
    <citation type="submission" date="2022-01" db="EMBL/GenBank/DDBJ databases">
        <authorList>
            <person name="Yamashiro T."/>
            <person name="Shiraishi A."/>
            <person name="Satake H."/>
            <person name="Nakayama K."/>
        </authorList>
    </citation>
    <scope>NUCLEOTIDE SEQUENCE</scope>
</reference>
<name>A0ABQ5J507_9ASTR</name>
<keyword evidence="2" id="KW-0808">Transferase</keyword>
<accession>A0ABQ5J507</accession>
<dbReference type="InterPro" id="IPR053134">
    <property type="entry name" value="RNA-dir_DNA_polymerase"/>
</dbReference>
<keyword evidence="2" id="KW-0695">RNA-directed DNA polymerase</keyword>
<dbReference type="Gene3D" id="3.30.70.270">
    <property type="match status" value="1"/>
</dbReference>
<reference evidence="2" key="1">
    <citation type="journal article" date="2022" name="Int. J. Mol. Sci.">
        <title>Draft Genome of Tanacetum Coccineum: Genomic Comparison of Closely Related Tanacetum-Family Plants.</title>
        <authorList>
            <person name="Yamashiro T."/>
            <person name="Shiraishi A."/>
            <person name="Nakayama K."/>
            <person name="Satake H."/>
        </authorList>
    </citation>
    <scope>NUCLEOTIDE SEQUENCE</scope>
</reference>
<dbReference type="InterPro" id="IPR000477">
    <property type="entry name" value="RT_dom"/>
</dbReference>
<dbReference type="Pfam" id="PF00078">
    <property type="entry name" value="RVT_1"/>
    <property type="match status" value="1"/>
</dbReference>
<evidence type="ECO:0000313" key="2">
    <source>
        <dbReference type="EMBL" id="GJU07396.1"/>
    </source>
</evidence>
<proteinExistence type="predicted"/>
<sequence length="323" mass="37496">MTKKSCQGICAATAEDKSRLETLRKMYHATYTIMDDVLQSARDVKKWVTWRRIVELGFRVQASLVASISPYRLAPSEMLELSNQLKELQEKGFIRPSHSPWGAPVLFVKKKDGSMRMCIDYKELNKLTIKNRYPLPRIDDLFDQLQGACCFSKIDLRSGYHQLRVREEDIPKTAFRTRYGHFEFTVMPFGLTNAPAIFMDLMNRVCKPYLDKFVIVFIDDILNLSSPENSMRTPLEFQVGDQVLLNVTPCKGVRANCVLHDTFHVSKPKKCLAEPDVQVPLDEIEIDENLRFVEEPIEIVERDAKKLKRRRIPLVKVRWNSRQ</sequence>
<dbReference type="CDD" id="cd01647">
    <property type="entry name" value="RT_LTR"/>
    <property type="match status" value="1"/>
</dbReference>
<dbReference type="InterPro" id="IPR043502">
    <property type="entry name" value="DNA/RNA_pol_sf"/>
</dbReference>
<dbReference type="Gene3D" id="3.10.10.10">
    <property type="entry name" value="HIV Type 1 Reverse Transcriptase, subunit A, domain 1"/>
    <property type="match status" value="1"/>
</dbReference>